<keyword evidence="4" id="KW-1133">Transmembrane helix</keyword>
<dbReference type="Pfam" id="PF08395">
    <property type="entry name" value="7tm_7"/>
    <property type="match status" value="1"/>
</dbReference>
<dbReference type="EMBL" id="OU896708">
    <property type="protein sequence ID" value="CAG9819370.1"/>
    <property type="molecule type" value="Genomic_DNA"/>
</dbReference>
<proteinExistence type="predicted"/>
<dbReference type="InterPro" id="IPR013604">
    <property type="entry name" value="7TM_chemorcpt"/>
</dbReference>
<name>A0A9N9SH30_PHACE</name>
<protein>
    <recommendedName>
        <fullName evidence="8">Gustatory receptor</fullName>
    </recommendedName>
</protein>
<evidence type="ECO:0000256" key="2">
    <source>
        <dbReference type="ARBA" id="ARBA00022475"/>
    </source>
</evidence>
<reference evidence="6" key="2">
    <citation type="submission" date="2022-10" db="EMBL/GenBank/DDBJ databases">
        <authorList>
            <consortium name="ENA_rothamsted_submissions"/>
            <consortium name="culmorum"/>
            <person name="King R."/>
        </authorList>
    </citation>
    <scope>NUCLEOTIDE SEQUENCE</scope>
</reference>
<dbReference type="Proteomes" id="UP001153737">
    <property type="component" value="Chromosome 2"/>
</dbReference>
<gene>
    <name evidence="6" type="ORF">PHAECO_LOCUS6859</name>
</gene>
<dbReference type="AlphaFoldDB" id="A0A9N9SH30"/>
<keyword evidence="5" id="KW-0472">Membrane</keyword>
<keyword evidence="2" id="KW-1003">Cell membrane</keyword>
<sequence length="92" mass="10501">MLVFTTMIVMACEELKRSGERVTTTCYILITELEKSTFREDLSELAELTNKLTPKVIASGFYEVNQSLLPTLFSAFVTYLIICIQFNKTTFT</sequence>
<dbReference type="GO" id="GO:0005886">
    <property type="term" value="C:plasma membrane"/>
    <property type="evidence" value="ECO:0007669"/>
    <property type="project" value="UniProtKB-SubCell"/>
</dbReference>
<reference evidence="6" key="1">
    <citation type="submission" date="2022-01" db="EMBL/GenBank/DDBJ databases">
        <authorList>
            <person name="King R."/>
        </authorList>
    </citation>
    <scope>NUCLEOTIDE SEQUENCE</scope>
</reference>
<organism evidence="6 7">
    <name type="scientific">Phaedon cochleariae</name>
    <name type="common">Mustard beetle</name>
    <dbReference type="NCBI Taxonomy" id="80249"/>
    <lineage>
        <taxon>Eukaryota</taxon>
        <taxon>Metazoa</taxon>
        <taxon>Ecdysozoa</taxon>
        <taxon>Arthropoda</taxon>
        <taxon>Hexapoda</taxon>
        <taxon>Insecta</taxon>
        <taxon>Pterygota</taxon>
        <taxon>Neoptera</taxon>
        <taxon>Endopterygota</taxon>
        <taxon>Coleoptera</taxon>
        <taxon>Polyphaga</taxon>
        <taxon>Cucujiformia</taxon>
        <taxon>Chrysomeloidea</taxon>
        <taxon>Chrysomelidae</taxon>
        <taxon>Chrysomelinae</taxon>
        <taxon>Chrysomelini</taxon>
        <taxon>Phaedon</taxon>
    </lineage>
</organism>
<dbReference type="GO" id="GO:0050909">
    <property type="term" value="P:sensory perception of taste"/>
    <property type="evidence" value="ECO:0007669"/>
    <property type="project" value="InterPro"/>
</dbReference>
<evidence type="ECO:0000313" key="6">
    <source>
        <dbReference type="EMBL" id="CAG9819370.1"/>
    </source>
</evidence>
<dbReference type="OrthoDB" id="5795306at2759"/>
<comment type="subcellular location">
    <subcellularLocation>
        <location evidence="1">Cell membrane</location>
        <topology evidence="1">Multi-pass membrane protein</topology>
    </subcellularLocation>
</comment>
<evidence type="ECO:0000256" key="5">
    <source>
        <dbReference type="ARBA" id="ARBA00023136"/>
    </source>
</evidence>
<accession>A0A9N9SH30</accession>
<evidence type="ECO:0000313" key="7">
    <source>
        <dbReference type="Proteomes" id="UP001153737"/>
    </source>
</evidence>
<keyword evidence="3" id="KW-0812">Transmembrane</keyword>
<evidence type="ECO:0000256" key="1">
    <source>
        <dbReference type="ARBA" id="ARBA00004651"/>
    </source>
</evidence>
<evidence type="ECO:0000256" key="3">
    <source>
        <dbReference type="ARBA" id="ARBA00022692"/>
    </source>
</evidence>
<evidence type="ECO:0000256" key="4">
    <source>
        <dbReference type="ARBA" id="ARBA00022989"/>
    </source>
</evidence>
<evidence type="ECO:0008006" key="8">
    <source>
        <dbReference type="Google" id="ProtNLM"/>
    </source>
</evidence>
<keyword evidence="7" id="KW-1185">Reference proteome</keyword>